<keyword evidence="3" id="KW-0963">Cytoplasm</keyword>
<evidence type="ECO:0000256" key="2">
    <source>
        <dbReference type="ARBA" id="ARBA00005254"/>
    </source>
</evidence>
<dbReference type="AlphaFoldDB" id="A0AAD9UKY0"/>
<dbReference type="InterPro" id="IPR001753">
    <property type="entry name" value="Enoyl-CoA_hydra/iso"/>
</dbReference>
<comment type="catalytic activity">
    <reaction evidence="6">
        <text>(2R)-ethylmalonyl-CoA + H(+) = butanoyl-CoA + CO2</text>
        <dbReference type="Rhea" id="RHEA:59540"/>
        <dbReference type="ChEBI" id="CHEBI:15378"/>
        <dbReference type="ChEBI" id="CHEBI:16526"/>
        <dbReference type="ChEBI" id="CHEBI:57371"/>
        <dbReference type="ChEBI" id="CHEBI:85316"/>
        <dbReference type="EC" id="4.1.1.94"/>
    </reaction>
    <physiologicalReaction direction="left-to-right" evidence="6">
        <dbReference type="Rhea" id="RHEA:59541"/>
    </physiologicalReaction>
</comment>
<evidence type="ECO:0000256" key="4">
    <source>
        <dbReference type="ARBA" id="ARBA00023239"/>
    </source>
</evidence>
<sequence length="317" mass="34245">MSDLVRLQQRFSAWSPRIPQSPWYLFKGMESVKSPCRQFLLQGLARRHCSTASEAVGRLSSYTGGSVNLELDSSSGIATITLDNPEKHNAMSGTMMVDLANIVHELEQWKDGKGVVLRGNNDAFCSGADLQLVKGIMNKDGGRDMCTLMQDTLSRLYTLPLVSVALVDGVALGGGAEMTTSCDYRLVTKDATIGFVQVKMGVMTGWGGGTRLVQLTGRTAALDLLTTGKVLSWREALSIGLANGMVQATDSSALDQAMEWLDHRTFGETAVVRAAKKIVVAASRDIYASLAVEKDAFCDVWSGPAHVNAMQKKPKHK</sequence>
<protein>
    <recommendedName>
        <fullName evidence="8">Ethylmalonyl-CoA decarboxylase</fullName>
        <ecNumber evidence="7">4.1.1.94</ecNumber>
    </recommendedName>
    <alternativeName>
        <fullName evidence="10">Enoyl-CoA hydratase domain-containing protein 1</fullName>
    </alternativeName>
    <alternativeName>
        <fullName evidence="9">Methylmalonyl-CoA decarboxylase</fullName>
    </alternativeName>
</protein>
<comment type="subcellular location">
    <subcellularLocation>
        <location evidence="1">Cytoplasm</location>
        <location evidence="1">Cytosol</location>
    </subcellularLocation>
</comment>
<evidence type="ECO:0000256" key="9">
    <source>
        <dbReference type="ARBA" id="ARBA00042052"/>
    </source>
</evidence>
<evidence type="ECO:0000256" key="11">
    <source>
        <dbReference type="ARBA" id="ARBA00047446"/>
    </source>
</evidence>
<keyword evidence="15" id="KW-1185">Reference proteome</keyword>
<keyword evidence="4" id="KW-0456">Lyase</keyword>
<accession>A0AAD9UKY0</accession>
<dbReference type="PANTHER" id="PTHR11941">
    <property type="entry name" value="ENOYL-COA HYDRATASE-RELATED"/>
    <property type="match status" value="1"/>
</dbReference>
<evidence type="ECO:0000256" key="8">
    <source>
        <dbReference type="ARBA" id="ARBA00039903"/>
    </source>
</evidence>
<dbReference type="EMBL" id="JAODUO010000014">
    <property type="protein sequence ID" value="KAK2193344.1"/>
    <property type="molecule type" value="Genomic_DNA"/>
</dbReference>
<comment type="catalytic activity">
    <reaction evidence="5">
        <text>(2S)-ethylmalonyl-CoA + H(+) = butanoyl-CoA + CO2</text>
        <dbReference type="Rhea" id="RHEA:32131"/>
        <dbReference type="ChEBI" id="CHEBI:15378"/>
        <dbReference type="ChEBI" id="CHEBI:16526"/>
        <dbReference type="ChEBI" id="CHEBI:57371"/>
        <dbReference type="ChEBI" id="CHEBI:60909"/>
        <dbReference type="EC" id="4.1.1.94"/>
    </reaction>
    <physiologicalReaction direction="left-to-right" evidence="5">
        <dbReference type="Rhea" id="RHEA:32132"/>
    </physiologicalReaction>
</comment>
<proteinExistence type="inferred from homology"/>
<dbReference type="PANTHER" id="PTHR11941:SF27">
    <property type="entry name" value="ETHYLMALONYL-COA DECARBOXYLASE"/>
    <property type="match status" value="1"/>
</dbReference>
<evidence type="ECO:0000256" key="13">
    <source>
        <dbReference type="RuleBase" id="RU003707"/>
    </source>
</evidence>
<dbReference type="EC" id="4.1.1.94" evidence="7"/>
<dbReference type="InterPro" id="IPR018376">
    <property type="entry name" value="Enoyl-CoA_hyd/isom_CS"/>
</dbReference>
<organism evidence="14 15">
    <name type="scientific">Ridgeia piscesae</name>
    <name type="common">Tubeworm</name>
    <dbReference type="NCBI Taxonomy" id="27915"/>
    <lineage>
        <taxon>Eukaryota</taxon>
        <taxon>Metazoa</taxon>
        <taxon>Spiralia</taxon>
        <taxon>Lophotrochozoa</taxon>
        <taxon>Annelida</taxon>
        <taxon>Polychaeta</taxon>
        <taxon>Sedentaria</taxon>
        <taxon>Canalipalpata</taxon>
        <taxon>Sabellida</taxon>
        <taxon>Siboglinidae</taxon>
        <taxon>Ridgeia</taxon>
    </lineage>
</organism>
<comment type="catalytic activity">
    <reaction evidence="11">
        <text>(S)-methylmalonyl-CoA + H(+) = propanoyl-CoA + CO2</text>
        <dbReference type="Rhea" id="RHEA:61340"/>
        <dbReference type="ChEBI" id="CHEBI:15378"/>
        <dbReference type="ChEBI" id="CHEBI:16526"/>
        <dbReference type="ChEBI" id="CHEBI:57327"/>
        <dbReference type="ChEBI" id="CHEBI:57392"/>
        <dbReference type="EC" id="4.1.1.94"/>
    </reaction>
    <physiologicalReaction direction="left-to-right" evidence="11">
        <dbReference type="Rhea" id="RHEA:61341"/>
    </physiologicalReaction>
</comment>
<dbReference type="GO" id="GO:0004492">
    <property type="term" value="F:methyl/ethyl malonyl-CoA decarboxylase activity"/>
    <property type="evidence" value="ECO:0007669"/>
    <property type="project" value="UniProtKB-EC"/>
</dbReference>
<evidence type="ECO:0000256" key="6">
    <source>
        <dbReference type="ARBA" id="ARBA00036541"/>
    </source>
</evidence>
<evidence type="ECO:0000256" key="12">
    <source>
        <dbReference type="ARBA" id="ARBA00056546"/>
    </source>
</evidence>
<dbReference type="Proteomes" id="UP001209878">
    <property type="component" value="Unassembled WGS sequence"/>
</dbReference>
<comment type="caution">
    <text evidence="14">The sequence shown here is derived from an EMBL/GenBank/DDBJ whole genome shotgun (WGS) entry which is preliminary data.</text>
</comment>
<evidence type="ECO:0000256" key="7">
    <source>
        <dbReference type="ARBA" id="ARBA00038883"/>
    </source>
</evidence>
<comment type="function">
    <text evidence="12">Decarboxylates ethylmalonyl-CoA, a potentially toxic metabolite, to form butyryl-CoA, suggesting it might be involved in metabolite proofreading. Acts preferentially on (S)-ethylmalonyl-CoA but also has some activity on the (R)-isomer. Also has methylmalonyl-CoA decarboxylase activity at lower level.</text>
</comment>
<reference evidence="14" key="1">
    <citation type="journal article" date="2023" name="Mol. Biol. Evol.">
        <title>Third-Generation Sequencing Reveals the Adaptive Role of the Epigenome in Three Deep-Sea Polychaetes.</title>
        <authorList>
            <person name="Perez M."/>
            <person name="Aroh O."/>
            <person name="Sun Y."/>
            <person name="Lan Y."/>
            <person name="Juniper S.K."/>
            <person name="Young C.R."/>
            <person name="Angers B."/>
            <person name="Qian P.Y."/>
        </authorList>
    </citation>
    <scope>NUCLEOTIDE SEQUENCE</scope>
    <source>
        <strain evidence="14">R07B-5</strain>
    </source>
</reference>
<dbReference type="InterPro" id="IPR029045">
    <property type="entry name" value="ClpP/crotonase-like_dom_sf"/>
</dbReference>
<gene>
    <name evidence="14" type="ORF">NP493_15g04080</name>
</gene>
<evidence type="ECO:0000256" key="5">
    <source>
        <dbReference type="ARBA" id="ARBA00036343"/>
    </source>
</evidence>
<evidence type="ECO:0000313" key="15">
    <source>
        <dbReference type="Proteomes" id="UP001209878"/>
    </source>
</evidence>
<dbReference type="GO" id="GO:0006635">
    <property type="term" value="P:fatty acid beta-oxidation"/>
    <property type="evidence" value="ECO:0007669"/>
    <property type="project" value="TreeGrafter"/>
</dbReference>
<dbReference type="Pfam" id="PF00378">
    <property type="entry name" value="ECH_1"/>
    <property type="match status" value="1"/>
</dbReference>
<evidence type="ECO:0000256" key="1">
    <source>
        <dbReference type="ARBA" id="ARBA00004514"/>
    </source>
</evidence>
<dbReference type="GO" id="GO:0005829">
    <property type="term" value="C:cytosol"/>
    <property type="evidence" value="ECO:0007669"/>
    <property type="project" value="UniProtKB-SubCell"/>
</dbReference>
<dbReference type="PROSITE" id="PS00166">
    <property type="entry name" value="ENOYL_COA_HYDRATASE"/>
    <property type="match status" value="1"/>
</dbReference>
<dbReference type="CDD" id="cd06558">
    <property type="entry name" value="crotonase-like"/>
    <property type="match status" value="1"/>
</dbReference>
<dbReference type="Gene3D" id="3.90.226.10">
    <property type="entry name" value="2-enoyl-CoA Hydratase, Chain A, domain 1"/>
    <property type="match status" value="1"/>
</dbReference>
<dbReference type="FunFam" id="3.90.226.10:FF:000109">
    <property type="entry name" value="Enoyl-CoA hydratase, putative"/>
    <property type="match status" value="1"/>
</dbReference>
<dbReference type="SUPFAM" id="SSF52096">
    <property type="entry name" value="ClpP/crotonase"/>
    <property type="match status" value="1"/>
</dbReference>
<evidence type="ECO:0000256" key="3">
    <source>
        <dbReference type="ARBA" id="ARBA00022490"/>
    </source>
</evidence>
<comment type="similarity">
    <text evidence="2 13">Belongs to the enoyl-CoA hydratase/isomerase family.</text>
</comment>
<evidence type="ECO:0000256" key="10">
    <source>
        <dbReference type="ARBA" id="ARBA00042182"/>
    </source>
</evidence>
<name>A0AAD9UKY0_RIDPI</name>
<evidence type="ECO:0000313" key="14">
    <source>
        <dbReference type="EMBL" id="KAK2193344.1"/>
    </source>
</evidence>